<keyword evidence="1" id="KW-1133">Transmembrane helix</keyword>
<dbReference type="Gene3D" id="3.80.10.10">
    <property type="entry name" value="Ribonuclease Inhibitor"/>
    <property type="match status" value="1"/>
</dbReference>
<feature type="transmembrane region" description="Helical" evidence="1">
    <location>
        <begin position="250"/>
        <end position="269"/>
    </location>
</feature>
<proteinExistence type="predicted"/>
<dbReference type="InterPro" id="IPR032675">
    <property type="entry name" value="LRR_dom_sf"/>
</dbReference>
<gene>
    <name evidence="2" type="ORF">CEPIT_LOCUS27627</name>
</gene>
<dbReference type="EMBL" id="CAMAPF010000942">
    <property type="protein sequence ID" value="CAH9126558.1"/>
    <property type="molecule type" value="Genomic_DNA"/>
</dbReference>
<comment type="caution">
    <text evidence="2">The sequence shown here is derived from an EMBL/GenBank/DDBJ whole genome shotgun (WGS) entry which is preliminary data.</text>
</comment>
<name>A0AAV0ETF7_9ASTE</name>
<evidence type="ECO:0000313" key="2">
    <source>
        <dbReference type="EMBL" id="CAH9126558.1"/>
    </source>
</evidence>
<dbReference type="SUPFAM" id="SSF52047">
    <property type="entry name" value="RNI-like"/>
    <property type="match status" value="1"/>
</dbReference>
<sequence>MVNLSAMRVKDRISGLPLDILAHILGLLRIREAAISAILCTSLRDAWLSLPHLNFDSHFFIYLRSRHMEALTTLIIKTIIIKHKGPIRKFEFDFYMIRCMNKMSTWLDFDEMLHRLTRKGVEEIHLSICSCTQYVLPDCIFSCLTLQTLHLSGVLFPQIRAPCIFPNVTSLFLENVKFDQTKCSHVELPMLRNLTCESISGFDFTAPMLRSLKFCVRRYSNIAGTNSCLILPVKFDLGTLRYLHIGNIGLGVYICAFLVTSLKLLFVYVHKKTLQQFKFEFFLKRFVEELSRIGQAQTTLNVEHLKLRLNDKYSDNISTFLHLLRMCPMLIKLDIHLTFGARFTSEEDLLMVPEHTLAQTFDTIRDLSIVCWFHGSSPKMTFFKWLLCRFPALEKVLFFSNYMDSDDNPSEDIETLMCFLRAHKEVDITYYIK</sequence>
<evidence type="ECO:0000256" key="1">
    <source>
        <dbReference type="SAM" id="Phobius"/>
    </source>
</evidence>
<keyword evidence="3" id="KW-1185">Reference proteome</keyword>
<dbReference type="InterPro" id="IPR050232">
    <property type="entry name" value="FBL13/AtMIF1-like"/>
</dbReference>
<reference evidence="2" key="1">
    <citation type="submission" date="2022-07" db="EMBL/GenBank/DDBJ databases">
        <authorList>
            <person name="Macas J."/>
            <person name="Novak P."/>
            <person name="Neumann P."/>
        </authorList>
    </citation>
    <scope>NUCLEOTIDE SEQUENCE</scope>
</reference>
<dbReference type="AlphaFoldDB" id="A0AAV0ETF7"/>
<dbReference type="SUPFAM" id="SSF81383">
    <property type="entry name" value="F-box domain"/>
    <property type="match status" value="1"/>
</dbReference>
<dbReference type="PANTHER" id="PTHR31900">
    <property type="entry name" value="F-BOX/RNI SUPERFAMILY PROTEIN-RELATED"/>
    <property type="match status" value="1"/>
</dbReference>
<keyword evidence="1" id="KW-0812">Transmembrane</keyword>
<dbReference type="PANTHER" id="PTHR31900:SF30">
    <property type="entry name" value="SUPERFAMILY PROTEIN, PUTATIVE-RELATED"/>
    <property type="match status" value="1"/>
</dbReference>
<dbReference type="InterPro" id="IPR036047">
    <property type="entry name" value="F-box-like_dom_sf"/>
</dbReference>
<evidence type="ECO:0008006" key="4">
    <source>
        <dbReference type="Google" id="ProtNLM"/>
    </source>
</evidence>
<evidence type="ECO:0000313" key="3">
    <source>
        <dbReference type="Proteomes" id="UP001152523"/>
    </source>
</evidence>
<organism evidence="2 3">
    <name type="scientific">Cuscuta epithymum</name>
    <dbReference type="NCBI Taxonomy" id="186058"/>
    <lineage>
        <taxon>Eukaryota</taxon>
        <taxon>Viridiplantae</taxon>
        <taxon>Streptophyta</taxon>
        <taxon>Embryophyta</taxon>
        <taxon>Tracheophyta</taxon>
        <taxon>Spermatophyta</taxon>
        <taxon>Magnoliopsida</taxon>
        <taxon>eudicotyledons</taxon>
        <taxon>Gunneridae</taxon>
        <taxon>Pentapetalae</taxon>
        <taxon>asterids</taxon>
        <taxon>lamiids</taxon>
        <taxon>Solanales</taxon>
        <taxon>Convolvulaceae</taxon>
        <taxon>Cuscuteae</taxon>
        <taxon>Cuscuta</taxon>
        <taxon>Cuscuta subgen. Cuscuta</taxon>
    </lineage>
</organism>
<dbReference type="Proteomes" id="UP001152523">
    <property type="component" value="Unassembled WGS sequence"/>
</dbReference>
<protein>
    <recommendedName>
        <fullName evidence="4">F-box domain-containing protein</fullName>
    </recommendedName>
</protein>
<keyword evidence="1" id="KW-0472">Membrane</keyword>
<accession>A0AAV0ETF7</accession>